<dbReference type="EMBL" id="JACEIK010002773">
    <property type="protein sequence ID" value="MCD9638763.1"/>
    <property type="molecule type" value="Genomic_DNA"/>
</dbReference>
<sequence length="116" mass="14005">RRSKWETLEKLRHREDLIHGRHVPRVGPYSRSKNRHERNHCARWKYVYVAGTSSIEPFITVQLRAPPDHLTYQIPRFVLTTMISKKLDYNSKVVPWDYQGIKIKKNKHRNNSWNDQ</sequence>
<keyword evidence="2" id="KW-1185">Reference proteome</keyword>
<proteinExistence type="predicted"/>
<evidence type="ECO:0000313" key="2">
    <source>
        <dbReference type="Proteomes" id="UP000823775"/>
    </source>
</evidence>
<comment type="caution">
    <text evidence="1">The sequence shown here is derived from an EMBL/GenBank/DDBJ whole genome shotgun (WGS) entry which is preliminary data.</text>
</comment>
<evidence type="ECO:0000313" key="1">
    <source>
        <dbReference type="EMBL" id="MCD9638763.1"/>
    </source>
</evidence>
<reference evidence="1 2" key="1">
    <citation type="journal article" date="2021" name="BMC Genomics">
        <title>Datura genome reveals duplications of psychoactive alkaloid biosynthetic genes and high mutation rate following tissue culture.</title>
        <authorList>
            <person name="Rajewski A."/>
            <person name="Carter-House D."/>
            <person name="Stajich J."/>
            <person name="Litt A."/>
        </authorList>
    </citation>
    <scope>NUCLEOTIDE SEQUENCE [LARGE SCALE GENOMIC DNA]</scope>
    <source>
        <strain evidence="1">AR-01</strain>
    </source>
</reference>
<protein>
    <submittedName>
        <fullName evidence="1">Uncharacterized protein</fullName>
    </submittedName>
</protein>
<gene>
    <name evidence="1" type="ORF">HAX54_022914</name>
</gene>
<feature type="non-terminal residue" evidence="1">
    <location>
        <position position="116"/>
    </location>
</feature>
<organism evidence="1 2">
    <name type="scientific">Datura stramonium</name>
    <name type="common">Jimsonweed</name>
    <name type="synonym">Common thornapple</name>
    <dbReference type="NCBI Taxonomy" id="4076"/>
    <lineage>
        <taxon>Eukaryota</taxon>
        <taxon>Viridiplantae</taxon>
        <taxon>Streptophyta</taxon>
        <taxon>Embryophyta</taxon>
        <taxon>Tracheophyta</taxon>
        <taxon>Spermatophyta</taxon>
        <taxon>Magnoliopsida</taxon>
        <taxon>eudicotyledons</taxon>
        <taxon>Gunneridae</taxon>
        <taxon>Pentapetalae</taxon>
        <taxon>asterids</taxon>
        <taxon>lamiids</taxon>
        <taxon>Solanales</taxon>
        <taxon>Solanaceae</taxon>
        <taxon>Solanoideae</taxon>
        <taxon>Datureae</taxon>
        <taxon>Datura</taxon>
    </lineage>
</organism>
<accession>A0ABS8UVH4</accession>
<name>A0ABS8UVH4_DATST</name>
<dbReference type="Proteomes" id="UP000823775">
    <property type="component" value="Unassembled WGS sequence"/>
</dbReference>
<feature type="non-terminal residue" evidence="1">
    <location>
        <position position="1"/>
    </location>
</feature>